<organism evidence="2 3">
    <name type="scientific">Zingiber officinale</name>
    <name type="common">Ginger</name>
    <name type="synonym">Amomum zingiber</name>
    <dbReference type="NCBI Taxonomy" id="94328"/>
    <lineage>
        <taxon>Eukaryota</taxon>
        <taxon>Viridiplantae</taxon>
        <taxon>Streptophyta</taxon>
        <taxon>Embryophyta</taxon>
        <taxon>Tracheophyta</taxon>
        <taxon>Spermatophyta</taxon>
        <taxon>Magnoliopsida</taxon>
        <taxon>Liliopsida</taxon>
        <taxon>Zingiberales</taxon>
        <taxon>Zingiberaceae</taxon>
        <taxon>Zingiber</taxon>
    </lineage>
</organism>
<sequence length="890" mass="99742">MHAFPSLCSKKNKGQGATVVKGMVAMAGWCLRKCRYWFWPGRSHRAEQSLIEEKPSFGNSDRINNKRGSQRPRSQEDKNPIFLLQVLKAADCDPVKLVVAAVLLSALVGESQLKIAACDAAKLVVSEVLFYALVCESQVPLRRLLSLACVDEISLGQGYSPEPDLVLSSQDVVSEQFQASMNMESVSNSIVRRSIQDTVREGQPIDKSRYLKTLDCDLRELNRSYSSCLQYKSMHSQTHGSCDTELVKRASMYQSSEEIRRMRKLRDGRTVEKDENFLMSKIVNRLPRNGASTENQSKKFPPLVSSSANLKPTYDTVKPSTKSSTEFLDLSFRDLPDKSLCVKDSSSDSMSQMCSMVDESSAICIQTVDTDIYHGKKAVRKLLKPGSLKEESSLKSRPKCLSECTKESHAVSQMEHNSAEYHGPKTLFSPLKKILHPIMKSKSTRNSSFTRIGNTMPKKSSINEVSIMEQKMQHHTCLKEEGSLTAAISRTQEEGSLTAAISRTHLHGILRFEVDKGDALFKFSLQYPEDVLTAKMWKTDSVSNWIYTFHRPECKINTDRGAKCEHTRSLPLVGQMQISCYLCPEVVENGFLDNSIVIECVLYDLAREKKDLAVEERSKCSLDSIEKTLERKHTVELSGPVRNQFCSCNLSASTSYPWLPKNLHPRLEIAAIEIKTPSKGKSWRDHEDFREENQSLSKHPTVDLLKSSRSNLNDAIVRVMTPSGIHGSSNGVEGGPTSLLDRWRCGGGCDCGGWDTACPIIMLNNRSCDDSGDHFTRKNQKPILLFEQGRKENVPAISIKAEREGQYSVDFHTSFSTLQAFSIGIAILHNANVSSALVPEKIRQRLHSNSLKLLFEEEARHLIEQRKAMEGVQQVPSLFVNRPLSPMGRV</sequence>
<name>A0A8J5FRI2_ZINOF</name>
<dbReference type="PANTHER" id="PTHR31390">
    <property type="entry name" value="EXPRESSED PROTEIN"/>
    <property type="match status" value="1"/>
</dbReference>
<feature type="region of interest" description="Disordered" evidence="1">
    <location>
        <begin position="287"/>
        <end position="306"/>
    </location>
</feature>
<dbReference type="EMBL" id="JACMSC010000013">
    <property type="protein sequence ID" value="KAG6492914.1"/>
    <property type="molecule type" value="Genomic_DNA"/>
</dbReference>
<keyword evidence="3" id="KW-1185">Reference proteome</keyword>
<dbReference type="Pfam" id="PF12043">
    <property type="entry name" value="DUF3527"/>
    <property type="match status" value="1"/>
</dbReference>
<evidence type="ECO:0000313" key="3">
    <source>
        <dbReference type="Proteomes" id="UP000734854"/>
    </source>
</evidence>
<accession>A0A8J5FRI2</accession>
<comment type="caution">
    <text evidence="2">The sequence shown here is derived from an EMBL/GenBank/DDBJ whole genome shotgun (WGS) entry which is preliminary data.</text>
</comment>
<dbReference type="AlphaFoldDB" id="A0A8J5FRI2"/>
<evidence type="ECO:0000313" key="2">
    <source>
        <dbReference type="EMBL" id="KAG6492914.1"/>
    </source>
</evidence>
<proteinExistence type="predicted"/>
<gene>
    <name evidence="2" type="ORF">ZIOFF_047885</name>
</gene>
<feature type="region of interest" description="Disordered" evidence="1">
    <location>
        <begin position="56"/>
        <end position="75"/>
    </location>
</feature>
<reference evidence="2 3" key="1">
    <citation type="submission" date="2020-08" db="EMBL/GenBank/DDBJ databases">
        <title>Plant Genome Project.</title>
        <authorList>
            <person name="Zhang R.-G."/>
        </authorList>
    </citation>
    <scope>NUCLEOTIDE SEQUENCE [LARGE SCALE GENOMIC DNA]</scope>
    <source>
        <tissue evidence="2">Rhizome</tissue>
    </source>
</reference>
<dbReference type="Proteomes" id="UP000734854">
    <property type="component" value="Unassembled WGS sequence"/>
</dbReference>
<dbReference type="PANTHER" id="PTHR31390:SF0">
    <property type="entry name" value="DOMAIN PROTEIN, PUTATIVE (DUF3527)-RELATED"/>
    <property type="match status" value="1"/>
</dbReference>
<protein>
    <submittedName>
        <fullName evidence="2">Uncharacterized protein</fullName>
    </submittedName>
</protein>
<evidence type="ECO:0000256" key="1">
    <source>
        <dbReference type="SAM" id="MobiDB-lite"/>
    </source>
</evidence>
<dbReference type="InterPro" id="IPR021916">
    <property type="entry name" value="DUF3527"/>
</dbReference>